<comment type="caution">
    <text evidence="2">The sequence shown here is derived from an EMBL/GenBank/DDBJ whole genome shotgun (WGS) entry which is preliminary data.</text>
</comment>
<protein>
    <submittedName>
        <fullName evidence="2">Uncharacterized protein</fullName>
    </submittedName>
</protein>
<gene>
    <name evidence="2" type="ORF">pipiens_011897</name>
</gene>
<evidence type="ECO:0000256" key="1">
    <source>
        <dbReference type="SAM" id="SignalP"/>
    </source>
</evidence>
<name>A0ABD1D5X2_CULPP</name>
<organism evidence="2 3">
    <name type="scientific">Culex pipiens pipiens</name>
    <name type="common">Northern house mosquito</name>
    <dbReference type="NCBI Taxonomy" id="38569"/>
    <lineage>
        <taxon>Eukaryota</taxon>
        <taxon>Metazoa</taxon>
        <taxon>Ecdysozoa</taxon>
        <taxon>Arthropoda</taxon>
        <taxon>Hexapoda</taxon>
        <taxon>Insecta</taxon>
        <taxon>Pterygota</taxon>
        <taxon>Neoptera</taxon>
        <taxon>Endopterygota</taxon>
        <taxon>Diptera</taxon>
        <taxon>Nematocera</taxon>
        <taxon>Culicoidea</taxon>
        <taxon>Culicidae</taxon>
        <taxon>Culicinae</taxon>
        <taxon>Culicini</taxon>
        <taxon>Culex</taxon>
        <taxon>Culex</taxon>
    </lineage>
</organism>
<proteinExistence type="predicted"/>
<keyword evidence="1" id="KW-0732">Signal</keyword>
<dbReference type="EMBL" id="JBEHCU010007570">
    <property type="protein sequence ID" value="KAL1394522.1"/>
    <property type="molecule type" value="Genomic_DNA"/>
</dbReference>
<feature type="signal peptide" evidence="1">
    <location>
        <begin position="1"/>
        <end position="18"/>
    </location>
</feature>
<keyword evidence="3" id="KW-1185">Reference proteome</keyword>
<evidence type="ECO:0000313" key="3">
    <source>
        <dbReference type="Proteomes" id="UP001562425"/>
    </source>
</evidence>
<dbReference type="AlphaFoldDB" id="A0ABD1D5X2"/>
<feature type="chain" id="PRO_5044837584" evidence="1">
    <location>
        <begin position="19"/>
        <end position="142"/>
    </location>
</feature>
<accession>A0ABD1D5X2</accession>
<dbReference type="Proteomes" id="UP001562425">
    <property type="component" value="Unassembled WGS sequence"/>
</dbReference>
<evidence type="ECO:0000313" key="2">
    <source>
        <dbReference type="EMBL" id="KAL1394522.1"/>
    </source>
</evidence>
<dbReference type="PROSITE" id="PS51257">
    <property type="entry name" value="PROKAR_LIPOPROTEIN"/>
    <property type="match status" value="1"/>
</dbReference>
<reference evidence="2 3" key="1">
    <citation type="submission" date="2024-05" db="EMBL/GenBank/DDBJ databases">
        <title>Culex pipiens pipiens assembly and annotation.</title>
        <authorList>
            <person name="Alout H."/>
            <person name="Durand T."/>
        </authorList>
    </citation>
    <scope>NUCLEOTIDE SEQUENCE [LARGE SCALE GENOMIC DNA]</scope>
    <source>
        <strain evidence="2">HA-2024</strain>
        <tissue evidence="2">Whole body</tissue>
    </source>
</reference>
<sequence length="142" mass="16565">MKAFFMLFMALLVTSCVAMDGKSSDKGKNGLWDLTLKLGDDFDDPQTEAPVTKKVVTEKVPRPTEVEKKVEVKEVIKPVVVEKKVLVHVDRPVPYPVKVVQKEYIKVPYPVFVKKPIYIERHSQENYRNRDYHYRQKQWGLC</sequence>